<dbReference type="RefSeq" id="WP_036946944.1">
    <property type="nucleotide sequence ID" value="NZ_KN050764.1"/>
</dbReference>
<proteinExistence type="predicted"/>
<reference evidence="3" key="1">
    <citation type="submission" date="2015-07" db="EMBL/GenBank/DDBJ databases">
        <title>Near-Complete Genome Sequence of the Cellulolytic Bacterium Bacteroides (Pseudobacteroides) cellulosolvens ATCC 35603.</title>
        <authorList>
            <person name="Dassa B."/>
            <person name="Utturkar S.M."/>
            <person name="Klingeman D.M."/>
            <person name="Hurt R.A."/>
            <person name="Keller M."/>
            <person name="Xu J."/>
            <person name="Reddy Y.H.K."/>
            <person name="Borovok I."/>
            <person name="Grinberg I.R."/>
            <person name="Lamed R."/>
            <person name="Zhivin O."/>
            <person name="Bayer E.A."/>
            <person name="Brown S.D."/>
        </authorList>
    </citation>
    <scope>NUCLEOTIDE SEQUENCE [LARGE SCALE GENOMIC DNA]</scope>
    <source>
        <strain evidence="3">DSM 2933</strain>
    </source>
</reference>
<dbReference type="EMBL" id="LGTC01000001">
    <property type="protein sequence ID" value="KNY26774.1"/>
    <property type="molecule type" value="Genomic_DNA"/>
</dbReference>
<dbReference type="Proteomes" id="UP000036923">
    <property type="component" value="Unassembled WGS sequence"/>
</dbReference>
<dbReference type="STRING" id="398512.Bccel_2039"/>
<dbReference type="eggNOG" id="ENOG50330Z5">
    <property type="taxonomic scope" value="Bacteria"/>
</dbReference>
<protein>
    <recommendedName>
        <fullName evidence="4">Stage III sporulation protein AG</fullName>
    </recommendedName>
</protein>
<dbReference type="OrthoDB" id="1634070at2"/>
<organism evidence="2 3">
    <name type="scientific">Pseudobacteroides cellulosolvens ATCC 35603 = DSM 2933</name>
    <dbReference type="NCBI Taxonomy" id="398512"/>
    <lineage>
        <taxon>Bacteria</taxon>
        <taxon>Bacillati</taxon>
        <taxon>Bacillota</taxon>
        <taxon>Clostridia</taxon>
        <taxon>Eubacteriales</taxon>
        <taxon>Oscillospiraceae</taxon>
        <taxon>Pseudobacteroides</taxon>
    </lineage>
</organism>
<keyword evidence="3" id="KW-1185">Reference proteome</keyword>
<gene>
    <name evidence="2" type="ORF">Bccel_2039</name>
</gene>
<evidence type="ECO:0008006" key="4">
    <source>
        <dbReference type="Google" id="ProtNLM"/>
    </source>
</evidence>
<evidence type="ECO:0000256" key="1">
    <source>
        <dbReference type="SAM" id="Phobius"/>
    </source>
</evidence>
<keyword evidence="1" id="KW-1133">Transmembrane helix</keyword>
<dbReference type="AlphaFoldDB" id="A0A0L6JLX8"/>
<evidence type="ECO:0000313" key="3">
    <source>
        <dbReference type="Proteomes" id="UP000036923"/>
    </source>
</evidence>
<sequence length="204" mass="22419">MIEIKKLLEKLFQSKNKKKIIENSVIVIIIGIIAIVAGGSLFKKNEPKKEPVNGNLTPVVETAAKVESSDTDTNEKRLKEILMTVKGAGKVNVMVTYVSGKEIVPAYDIKRNENDTEEKDSGGGVRSIKQNDSENKVVFEEIQGNNKKPIVLKEIMPQVKGVVVVAEGASDPEVKERLARAVQVLLDVPIHRIEVLESGSSYTK</sequence>
<accession>A0A0L6JLX8</accession>
<keyword evidence="1" id="KW-0472">Membrane</keyword>
<feature type="transmembrane region" description="Helical" evidence="1">
    <location>
        <begin position="20"/>
        <end position="42"/>
    </location>
</feature>
<evidence type="ECO:0000313" key="2">
    <source>
        <dbReference type="EMBL" id="KNY26774.1"/>
    </source>
</evidence>
<comment type="caution">
    <text evidence="2">The sequence shown here is derived from an EMBL/GenBank/DDBJ whole genome shotgun (WGS) entry which is preliminary data.</text>
</comment>
<keyword evidence="1" id="KW-0812">Transmembrane</keyword>
<name>A0A0L6JLX8_9FIRM</name>